<feature type="compositionally biased region" description="Polar residues" evidence="7">
    <location>
        <begin position="265"/>
        <end position="274"/>
    </location>
</feature>
<evidence type="ECO:0000256" key="3">
    <source>
        <dbReference type="ARBA" id="ARBA00022771"/>
    </source>
</evidence>
<feature type="compositionally biased region" description="Low complexity" evidence="7">
    <location>
        <begin position="217"/>
        <end position="228"/>
    </location>
</feature>
<evidence type="ECO:0000256" key="7">
    <source>
        <dbReference type="SAM" id="MobiDB-lite"/>
    </source>
</evidence>
<dbReference type="AlphaFoldDB" id="A0A9P9D0M2"/>
<proteinExistence type="predicted"/>
<feature type="domain" description="C2H2-type" evidence="8">
    <location>
        <begin position="42"/>
        <end position="70"/>
    </location>
</feature>
<keyword evidence="11" id="KW-1185">Reference proteome</keyword>
<dbReference type="EMBL" id="JAGMWT010000028">
    <property type="protein sequence ID" value="KAH7110332.1"/>
    <property type="molecule type" value="Genomic_DNA"/>
</dbReference>
<reference evidence="10" key="1">
    <citation type="journal article" date="2021" name="Nat. Commun.">
        <title>Genetic determinants of endophytism in the Arabidopsis root mycobiome.</title>
        <authorList>
            <person name="Mesny F."/>
            <person name="Miyauchi S."/>
            <person name="Thiergart T."/>
            <person name="Pickel B."/>
            <person name="Atanasova L."/>
            <person name="Karlsson M."/>
            <person name="Huettel B."/>
            <person name="Barry K.W."/>
            <person name="Haridas S."/>
            <person name="Chen C."/>
            <person name="Bauer D."/>
            <person name="Andreopoulos W."/>
            <person name="Pangilinan J."/>
            <person name="LaButti K."/>
            <person name="Riley R."/>
            <person name="Lipzen A."/>
            <person name="Clum A."/>
            <person name="Drula E."/>
            <person name="Henrissat B."/>
            <person name="Kohler A."/>
            <person name="Grigoriev I.V."/>
            <person name="Martin F.M."/>
            <person name="Hacquard S."/>
        </authorList>
    </citation>
    <scope>NUCLEOTIDE SEQUENCE</scope>
    <source>
        <strain evidence="10">MPI-CAGE-CH-0243</strain>
    </source>
</reference>
<keyword evidence="2" id="KW-0479">Metal-binding</keyword>
<evidence type="ECO:0000259" key="8">
    <source>
        <dbReference type="PROSITE" id="PS50157"/>
    </source>
</evidence>
<feature type="compositionally biased region" description="Pro residues" evidence="7">
    <location>
        <begin position="163"/>
        <end position="187"/>
    </location>
</feature>
<feature type="compositionally biased region" description="Pro residues" evidence="7">
    <location>
        <begin position="229"/>
        <end position="256"/>
    </location>
</feature>
<evidence type="ECO:0000256" key="6">
    <source>
        <dbReference type="PROSITE-ProRule" id="PRU00042"/>
    </source>
</evidence>
<evidence type="ECO:0000256" key="5">
    <source>
        <dbReference type="ARBA" id="ARBA00023242"/>
    </source>
</evidence>
<evidence type="ECO:0000313" key="11">
    <source>
        <dbReference type="Proteomes" id="UP000700596"/>
    </source>
</evidence>
<evidence type="ECO:0000256" key="4">
    <source>
        <dbReference type="ARBA" id="ARBA00022833"/>
    </source>
</evidence>
<feature type="region of interest" description="Disordered" evidence="7">
    <location>
        <begin position="156"/>
        <end position="274"/>
    </location>
</feature>
<evidence type="ECO:0000256" key="1">
    <source>
        <dbReference type="ARBA" id="ARBA00004123"/>
    </source>
</evidence>
<accession>A0A9P9D0M2</accession>
<dbReference type="InterPro" id="IPR036236">
    <property type="entry name" value="Znf_C2H2_sf"/>
</dbReference>
<dbReference type="PROSITE" id="PS00028">
    <property type="entry name" value="ZINC_FINGER_C2H2_1"/>
    <property type="match status" value="1"/>
</dbReference>
<dbReference type="InterPro" id="IPR003656">
    <property type="entry name" value="Znf_BED"/>
</dbReference>
<dbReference type="PROSITE" id="PS50808">
    <property type="entry name" value="ZF_BED"/>
    <property type="match status" value="1"/>
</dbReference>
<feature type="compositionally biased region" description="Pro residues" evidence="7">
    <location>
        <begin position="198"/>
        <end position="207"/>
    </location>
</feature>
<comment type="caution">
    <text evidence="10">The sequence shown here is derived from an EMBL/GenBank/DDBJ whole genome shotgun (WGS) entry which is preliminary data.</text>
</comment>
<dbReference type="InterPro" id="IPR013087">
    <property type="entry name" value="Znf_C2H2_type"/>
</dbReference>
<dbReference type="PANTHER" id="PTHR23215">
    <property type="entry name" value="ZINC FINGER PROTEIN 207"/>
    <property type="match status" value="1"/>
</dbReference>
<dbReference type="FunFam" id="3.30.160.60:FF:000354">
    <property type="entry name" value="C2H2 finger domain-containing protein"/>
    <property type="match status" value="1"/>
</dbReference>
<protein>
    <submittedName>
        <fullName evidence="10">RING-6 protein</fullName>
    </submittedName>
</protein>
<dbReference type="SMART" id="SM00355">
    <property type="entry name" value="ZnF_C2H2"/>
    <property type="match status" value="2"/>
</dbReference>
<organism evidence="10 11">
    <name type="scientific">Dendryphion nanum</name>
    <dbReference type="NCBI Taxonomy" id="256645"/>
    <lineage>
        <taxon>Eukaryota</taxon>
        <taxon>Fungi</taxon>
        <taxon>Dikarya</taxon>
        <taxon>Ascomycota</taxon>
        <taxon>Pezizomycotina</taxon>
        <taxon>Dothideomycetes</taxon>
        <taxon>Pleosporomycetidae</taxon>
        <taxon>Pleosporales</taxon>
        <taxon>Torulaceae</taxon>
        <taxon>Dendryphion</taxon>
    </lineage>
</organism>
<feature type="region of interest" description="Disordered" evidence="7">
    <location>
        <begin position="109"/>
        <end position="142"/>
    </location>
</feature>
<dbReference type="Gene3D" id="3.30.160.60">
    <property type="entry name" value="Classic Zinc Finger"/>
    <property type="match status" value="1"/>
</dbReference>
<dbReference type="GO" id="GO:0005634">
    <property type="term" value="C:nucleus"/>
    <property type="evidence" value="ECO:0007669"/>
    <property type="project" value="UniProtKB-SubCell"/>
</dbReference>
<keyword evidence="5" id="KW-0539">Nucleus</keyword>
<dbReference type="Proteomes" id="UP000700596">
    <property type="component" value="Unassembled WGS sequence"/>
</dbReference>
<dbReference type="PANTHER" id="PTHR23215:SF0">
    <property type="entry name" value="BUB3-INTERACTING AND GLEBS MOTIF-CONTAINING PROTEIN ZNF207"/>
    <property type="match status" value="1"/>
</dbReference>
<name>A0A9P9D0M2_9PLEO</name>
<feature type="domain" description="BED-type" evidence="9">
    <location>
        <begin position="13"/>
        <end position="72"/>
    </location>
</feature>
<keyword evidence="3 6" id="KW-0863">Zinc-finger</keyword>
<dbReference type="GO" id="GO:0008270">
    <property type="term" value="F:zinc ion binding"/>
    <property type="evidence" value="ECO:0007669"/>
    <property type="project" value="UniProtKB-KW"/>
</dbReference>
<dbReference type="GO" id="GO:0003677">
    <property type="term" value="F:DNA binding"/>
    <property type="evidence" value="ECO:0007669"/>
    <property type="project" value="InterPro"/>
</dbReference>
<evidence type="ECO:0000259" key="9">
    <source>
        <dbReference type="PROSITE" id="PS50808"/>
    </source>
</evidence>
<dbReference type="OrthoDB" id="1306014at2759"/>
<dbReference type="CDD" id="cd20908">
    <property type="entry name" value="SUF4-like"/>
    <property type="match status" value="1"/>
</dbReference>
<gene>
    <name evidence="10" type="ORF">B0J11DRAFT_512549</name>
</gene>
<dbReference type="PROSITE" id="PS50157">
    <property type="entry name" value="ZINC_FINGER_C2H2_2"/>
    <property type="match status" value="1"/>
</dbReference>
<keyword evidence="4" id="KW-0862">Zinc</keyword>
<evidence type="ECO:0000256" key="2">
    <source>
        <dbReference type="ARBA" id="ARBA00022723"/>
    </source>
</evidence>
<evidence type="ECO:0000313" key="10">
    <source>
        <dbReference type="EMBL" id="KAH7110332.1"/>
    </source>
</evidence>
<comment type="subcellular location">
    <subcellularLocation>
        <location evidence="1">Nucleus</location>
    </subcellularLocation>
</comment>
<dbReference type="SUPFAM" id="SSF57667">
    <property type="entry name" value="beta-beta-alpha zinc fingers"/>
    <property type="match status" value="1"/>
</dbReference>
<sequence length="330" mass="35886">MTKKRKRWPDLNQKLERPWCYYCERDFDDLKILISHQKAKHFKCERCGRRLNTAGGLSVHMNQVHKENLTQVENAVPGRSSLDIEIFGMEGVPQDVIDAHTQHVTHQHFEEEQERARVTGNPVRGQYTNGSGPANKRPKVKEDIGEIVKRAAKYRVDKANGTLPPPVEVKPAPSPPVAAPNRPPPSQTSPFPAGGQQFPPPGAPQYPPGNAFPGNAPSGFQQQFGGQPPQFPPGGIPPRPGSIPTQGLPPRPPFGGPPGAFIPGQNGNATDPTATSVDEMIAAATASVAEAAPEKKSKKDKNFKLIYSDDFISPEEKMALLPRYASAVRG</sequence>